<name>A0A4U5R3H4_POPAL</name>
<feature type="region of interest" description="Disordered" evidence="1">
    <location>
        <begin position="41"/>
        <end position="83"/>
    </location>
</feature>
<reference evidence="2" key="1">
    <citation type="submission" date="2018-10" db="EMBL/GenBank/DDBJ databases">
        <title>Population genomic analysis revealed the cold adaptation of white poplar.</title>
        <authorList>
            <person name="Liu Y.-J."/>
        </authorList>
    </citation>
    <scope>NUCLEOTIDE SEQUENCE [LARGE SCALE GENOMIC DNA]</scope>
    <source>
        <strain evidence="2">PAL-ZL1</strain>
    </source>
</reference>
<feature type="compositionally biased region" description="Basic and acidic residues" evidence="1">
    <location>
        <begin position="48"/>
        <end position="74"/>
    </location>
</feature>
<proteinExistence type="predicted"/>
<evidence type="ECO:0000256" key="1">
    <source>
        <dbReference type="SAM" id="MobiDB-lite"/>
    </source>
</evidence>
<accession>A0A4U5R3H4</accession>
<gene>
    <name evidence="2" type="ORF">D5086_0000000120</name>
</gene>
<comment type="caution">
    <text evidence="2">The sequence shown here is derived from an EMBL/GenBank/DDBJ whole genome shotgun (WGS) entry which is preliminary data.</text>
</comment>
<dbReference type="AlphaFoldDB" id="A0A4U5R3H4"/>
<dbReference type="EMBL" id="RCHU01000001">
    <property type="protein sequence ID" value="TKS18343.1"/>
    <property type="molecule type" value="Genomic_DNA"/>
</dbReference>
<evidence type="ECO:0000313" key="2">
    <source>
        <dbReference type="EMBL" id="TKS18343.1"/>
    </source>
</evidence>
<sequence>MGFGNGGDGGDGGLRWGRRWRFGGKEGVLWLKWLMKNPTVSGRGRAQVGRERERKENGKGLNHERGKGRGRESVEEKEEEEEEEVMHPAKILLVSLSDICYCY</sequence>
<protein>
    <submittedName>
        <fullName evidence="2">Uncharacterized protein</fullName>
    </submittedName>
</protein>
<organism evidence="2">
    <name type="scientific">Populus alba</name>
    <name type="common">White poplar</name>
    <dbReference type="NCBI Taxonomy" id="43335"/>
    <lineage>
        <taxon>Eukaryota</taxon>
        <taxon>Viridiplantae</taxon>
        <taxon>Streptophyta</taxon>
        <taxon>Embryophyta</taxon>
        <taxon>Tracheophyta</taxon>
        <taxon>Spermatophyta</taxon>
        <taxon>Magnoliopsida</taxon>
        <taxon>eudicotyledons</taxon>
        <taxon>Gunneridae</taxon>
        <taxon>Pentapetalae</taxon>
        <taxon>rosids</taxon>
        <taxon>fabids</taxon>
        <taxon>Malpighiales</taxon>
        <taxon>Salicaceae</taxon>
        <taxon>Saliceae</taxon>
        <taxon>Populus</taxon>
    </lineage>
</organism>